<keyword evidence="5" id="KW-0128">Catecholamine metabolism</keyword>
<dbReference type="EC" id="2.1.1.6" evidence="1"/>
<evidence type="ECO:0000256" key="1">
    <source>
        <dbReference type="ARBA" id="ARBA00012880"/>
    </source>
</evidence>
<evidence type="ECO:0000256" key="6">
    <source>
        <dbReference type="ARBA" id="ARBA00023453"/>
    </source>
</evidence>
<dbReference type="GO" id="GO:0016206">
    <property type="term" value="F:catechol O-methyltransferase activity"/>
    <property type="evidence" value="ECO:0007669"/>
    <property type="project" value="UniProtKB-EC"/>
</dbReference>
<evidence type="ECO:0000313" key="7">
    <source>
        <dbReference type="EMBL" id="CAE8710302.1"/>
    </source>
</evidence>
<evidence type="ECO:0000256" key="5">
    <source>
        <dbReference type="ARBA" id="ARBA00022939"/>
    </source>
</evidence>
<feature type="non-terminal residue" evidence="7">
    <location>
        <position position="1"/>
    </location>
</feature>
<evidence type="ECO:0000256" key="2">
    <source>
        <dbReference type="ARBA" id="ARBA00022603"/>
    </source>
</evidence>
<sequence>STRMSLALPGIHIATLEVDPVHVVVARNVIIHAGLQGTTDVWTGHSKDLLGRILTRYGGPGNLLFGAAFFDQKGTRYEEDMHILEREGLLAPGAVIVGDNVLKPGAPLFLWEIVNGGRFHSQIVSMDEFAMSAEDWMSINVKKRKYHLKEPEEPMPEPPEDLHQLVRESDRMRERATGPGRSVTYEEWADFAQDIKARLGKANILTTLDLRPEEGKIRDEKVRALGKHR</sequence>
<keyword evidence="3" id="KW-0808">Transferase</keyword>
<protein>
    <recommendedName>
        <fullName evidence="1">catechol O-methyltransferase</fullName>
        <ecNumber evidence="1">2.1.1.6</ecNumber>
    </recommendedName>
</protein>
<dbReference type="Proteomes" id="UP000626109">
    <property type="component" value="Unassembled WGS sequence"/>
</dbReference>
<dbReference type="InterPro" id="IPR029063">
    <property type="entry name" value="SAM-dependent_MTases_sf"/>
</dbReference>
<dbReference type="GO" id="GO:0006584">
    <property type="term" value="P:catecholamine metabolic process"/>
    <property type="evidence" value="ECO:0007669"/>
    <property type="project" value="UniProtKB-KW"/>
</dbReference>
<dbReference type="InterPro" id="IPR002935">
    <property type="entry name" value="SAM_O-MeTrfase"/>
</dbReference>
<dbReference type="SUPFAM" id="SSF53335">
    <property type="entry name" value="S-adenosyl-L-methionine-dependent methyltransferases"/>
    <property type="match status" value="1"/>
</dbReference>
<evidence type="ECO:0000313" key="8">
    <source>
        <dbReference type="Proteomes" id="UP000626109"/>
    </source>
</evidence>
<dbReference type="EMBL" id="CAJNNW010031971">
    <property type="protein sequence ID" value="CAE8710302.1"/>
    <property type="molecule type" value="Genomic_DNA"/>
</dbReference>
<evidence type="ECO:0000256" key="4">
    <source>
        <dbReference type="ARBA" id="ARBA00022691"/>
    </source>
</evidence>
<dbReference type="GO" id="GO:0032259">
    <property type="term" value="P:methylation"/>
    <property type="evidence" value="ECO:0007669"/>
    <property type="project" value="UniProtKB-KW"/>
</dbReference>
<evidence type="ECO:0000256" key="3">
    <source>
        <dbReference type="ARBA" id="ARBA00022679"/>
    </source>
</evidence>
<dbReference type="AlphaFoldDB" id="A0A813KPW2"/>
<keyword evidence="4" id="KW-0949">S-adenosyl-L-methionine</keyword>
<dbReference type="PROSITE" id="PS51682">
    <property type="entry name" value="SAM_OMT_I"/>
    <property type="match status" value="1"/>
</dbReference>
<gene>
    <name evidence="7" type="ORF">PGLA2088_LOCUS35878</name>
</gene>
<accession>A0A813KPW2</accession>
<dbReference type="PANTHER" id="PTHR43836">
    <property type="entry name" value="CATECHOL O-METHYLTRANSFERASE 1-RELATED"/>
    <property type="match status" value="1"/>
</dbReference>
<reference evidence="7" key="1">
    <citation type="submission" date="2021-02" db="EMBL/GenBank/DDBJ databases">
        <authorList>
            <person name="Dougan E. K."/>
            <person name="Rhodes N."/>
            <person name="Thang M."/>
            <person name="Chan C."/>
        </authorList>
    </citation>
    <scope>NUCLEOTIDE SEQUENCE</scope>
</reference>
<keyword evidence="2" id="KW-0489">Methyltransferase</keyword>
<proteinExistence type="inferred from homology"/>
<comment type="caution">
    <text evidence="7">The sequence shown here is derived from an EMBL/GenBank/DDBJ whole genome shotgun (WGS) entry which is preliminary data.</text>
</comment>
<organism evidence="7 8">
    <name type="scientific">Polarella glacialis</name>
    <name type="common">Dinoflagellate</name>
    <dbReference type="NCBI Taxonomy" id="89957"/>
    <lineage>
        <taxon>Eukaryota</taxon>
        <taxon>Sar</taxon>
        <taxon>Alveolata</taxon>
        <taxon>Dinophyceae</taxon>
        <taxon>Suessiales</taxon>
        <taxon>Suessiaceae</taxon>
        <taxon>Polarella</taxon>
    </lineage>
</organism>
<dbReference type="PANTHER" id="PTHR43836:SF2">
    <property type="entry name" value="CATECHOL O-METHYLTRANSFERASE 1-RELATED"/>
    <property type="match status" value="1"/>
</dbReference>
<comment type="similarity">
    <text evidence="6">Belongs to the class I-like SAM-binding methyltransferase superfamily. Cation-dependent O-methyltransferase family.</text>
</comment>
<dbReference type="Gene3D" id="3.40.50.150">
    <property type="entry name" value="Vaccinia Virus protein VP39"/>
    <property type="match status" value="1"/>
</dbReference>
<name>A0A813KPW2_POLGL</name>